<sequence length="382" mass="40652">MGAGCPLPVRNPVNRPRTLIVGAGISGLALAKALTDRGAEVEVVERRADGGGAIGAGLYLPANAVRALQRLGVGDEVAARAAPVTRQRIHDHHGRPLTEFEVGRIWGEVGPCRAITRGDLHEVLRTAVDEGRGAPVRPGTDVTGVTDEGAVTFADGTTDTYDLVVGADGINSTVRRTLFGGPGPRFLGQLCWRFIADDTTVPGITDWTARVGDRGRTFLTVQLGGGRVYCYADINSQMSTPPAGDWRALFADFGAPVPQLLAQGEGAYFAALHESESTVWTRSRTVLVGDAAHAFSPSMAQGGAMALEDALVLADTLRAEPDVPSALAAYQARRAGRVAWVVAQNHRRDKARNLPTPLRNLTFRRAGERLFRSNHAPLHALP</sequence>
<keyword evidence="2" id="KW-0503">Monooxygenase</keyword>
<dbReference type="AlphaFoldDB" id="A0A6L6X4N4"/>
<dbReference type="EMBL" id="WPNZ01000019">
    <property type="protein sequence ID" value="MVO88748.1"/>
    <property type="molecule type" value="Genomic_DNA"/>
</dbReference>
<name>A0A6L6X4N4_9ACTN</name>
<keyword evidence="1" id="KW-0560">Oxidoreductase</keyword>
<protein>
    <submittedName>
        <fullName evidence="4">NAD(P)-binding protein</fullName>
    </submittedName>
</protein>
<dbReference type="GO" id="GO:0071949">
    <property type="term" value="F:FAD binding"/>
    <property type="evidence" value="ECO:0007669"/>
    <property type="project" value="InterPro"/>
</dbReference>
<dbReference type="PRINTS" id="PR00420">
    <property type="entry name" value="RNGMNOXGNASE"/>
</dbReference>
<dbReference type="InterPro" id="IPR036188">
    <property type="entry name" value="FAD/NAD-bd_sf"/>
</dbReference>
<evidence type="ECO:0000256" key="2">
    <source>
        <dbReference type="ARBA" id="ARBA00023033"/>
    </source>
</evidence>
<feature type="domain" description="FAD-binding" evidence="3">
    <location>
        <begin position="18"/>
        <end position="342"/>
    </location>
</feature>
<dbReference type="SUPFAM" id="SSF51905">
    <property type="entry name" value="FAD/NAD(P)-binding domain"/>
    <property type="match status" value="1"/>
</dbReference>
<dbReference type="Pfam" id="PF01494">
    <property type="entry name" value="FAD_binding_3"/>
    <property type="match status" value="1"/>
</dbReference>
<evidence type="ECO:0000259" key="3">
    <source>
        <dbReference type="Pfam" id="PF01494"/>
    </source>
</evidence>
<dbReference type="PANTHER" id="PTHR13789:SF309">
    <property type="entry name" value="PUTATIVE (AFU_ORTHOLOGUE AFUA_6G14510)-RELATED"/>
    <property type="match status" value="1"/>
</dbReference>
<dbReference type="Proteomes" id="UP000483802">
    <property type="component" value="Unassembled WGS sequence"/>
</dbReference>
<evidence type="ECO:0000313" key="5">
    <source>
        <dbReference type="Proteomes" id="UP000483802"/>
    </source>
</evidence>
<dbReference type="PANTHER" id="PTHR13789">
    <property type="entry name" value="MONOOXYGENASE"/>
    <property type="match status" value="1"/>
</dbReference>
<accession>A0A6L6X4N4</accession>
<dbReference type="InterPro" id="IPR050493">
    <property type="entry name" value="FAD-dep_Monooxygenase_BioMet"/>
</dbReference>
<comment type="caution">
    <text evidence="4">The sequence shown here is derived from an EMBL/GenBank/DDBJ whole genome shotgun (WGS) entry which is preliminary data.</text>
</comment>
<dbReference type="Gene3D" id="3.50.50.60">
    <property type="entry name" value="FAD/NAD(P)-binding domain"/>
    <property type="match status" value="1"/>
</dbReference>
<dbReference type="GO" id="GO:0004497">
    <property type="term" value="F:monooxygenase activity"/>
    <property type="evidence" value="ECO:0007669"/>
    <property type="project" value="UniProtKB-KW"/>
</dbReference>
<evidence type="ECO:0000256" key="1">
    <source>
        <dbReference type="ARBA" id="ARBA00023002"/>
    </source>
</evidence>
<gene>
    <name evidence="4" type="ORF">GPA10_29325</name>
</gene>
<proteinExistence type="predicted"/>
<organism evidence="4 5">
    <name type="scientific">Streptomyces typhae</name>
    <dbReference type="NCBI Taxonomy" id="2681492"/>
    <lineage>
        <taxon>Bacteria</taxon>
        <taxon>Bacillati</taxon>
        <taxon>Actinomycetota</taxon>
        <taxon>Actinomycetes</taxon>
        <taxon>Kitasatosporales</taxon>
        <taxon>Streptomycetaceae</taxon>
        <taxon>Streptomyces</taxon>
    </lineage>
</organism>
<keyword evidence="5" id="KW-1185">Reference proteome</keyword>
<evidence type="ECO:0000313" key="4">
    <source>
        <dbReference type="EMBL" id="MVO88748.1"/>
    </source>
</evidence>
<reference evidence="4 5" key="1">
    <citation type="submission" date="2019-11" db="EMBL/GenBank/DDBJ databases">
        <title>Streptomyces typhae sp. nov., a novel endophytic actinomycete isolated from the root of cattail pollen (Typha angustifolia L.).</title>
        <authorList>
            <person name="Peng C."/>
        </authorList>
    </citation>
    <scope>NUCLEOTIDE SEQUENCE [LARGE SCALE GENOMIC DNA]</scope>
    <source>
        <strain evidence="5">p1417</strain>
    </source>
</reference>
<dbReference type="InterPro" id="IPR002938">
    <property type="entry name" value="FAD-bd"/>
</dbReference>